<dbReference type="EC" id="2.7.7.19" evidence="5"/>
<organism evidence="12 13">
    <name type="scientific">Austropuccinia psidii MF-1</name>
    <dbReference type="NCBI Taxonomy" id="1389203"/>
    <lineage>
        <taxon>Eukaryota</taxon>
        <taxon>Fungi</taxon>
        <taxon>Dikarya</taxon>
        <taxon>Basidiomycota</taxon>
        <taxon>Pucciniomycotina</taxon>
        <taxon>Pucciniomycetes</taxon>
        <taxon>Pucciniales</taxon>
        <taxon>Sphaerophragmiaceae</taxon>
        <taxon>Austropuccinia</taxon>
    </lineage>
</organism>
<evidence type="ECO:0000256" key="1">
    <source>
        <dbReference type="ARBA" id="ARBA00001936"/>
    </source>
</evidence>
<dbReference type="PANTHER" id="PTHR12271">
    <property type="entry name" value="POLY A POLYMERASE CID PAP -RELATED"/>
    <property type="match status" value="1"/>
</dbReference>
<evidence type="ECO:0000256" key="9">
    <source>
        <dbReference type="ARBA" id="ARBA00022842"/>
    </source>
</evidence>
<protein>
    <recommendedName>
        <fullName evidence="5">polynucleotide adenylyltransferase</fullName>
        <ecNumber evidence="5">2.7.7.19</ecNumber>
    </recommendedName>
</protein>
<comment type="cofactor">
    <cofactor evidence="1">
        <name>Mn(2+)</name>
        <dbReference type="ChEBI" id="CHEBI:29035"/>
    </cofactor>
</comment>
<comment type="similarity">
    <text evidence="4">Belongs to the DNA polymerase type-B-like family.</text>
</comment>
<dbReference type="Pfam" id="PF22600">
    <property type="entry name" value="MTPAP-like_central"/>
    <property type="match status" value="1"/>
</dbReference>
<dbReference type="SUPFAM" id="SSF81631">
    <property type="entry name" value="PAP/OAS1 substrate-binding domain"/>
    <property type="match status" value="1"/>
</dbReference>
<dbReference type="InterPro" id="IPR054708">
    <property type="entry name" value="MTPAP-like_central"/>
</dbReference>
<comment type="cofactor">
    <cofactor evidence="2">
        <name>Mg(2+)</name>
        <dbReference type="ChEBI" id="CHEBI:18420"/>
    </cofactor>
</comment>
<dbReference type="Proteomes" id="UP000765509">
    <property type="component" value="Unassembled WGS sequence"/>
</dbReference>
<reference evidence="12" key="1">
    <citation type="submission" date="2021-03" db="EMBL/GenBank/DDBJ databases">
        <title>Draft genome sequence of rust myrtle Austropuccinia psidii MF-1, a brazilian biotype.</title>
        <authorList>
            <person name="Quecine M.C."/>
            <person name="Pachon D.M.R."/>
            <person name="Bonatelli M.L."/>
            <person name="Correr F.H."/>
            <person name="Franceschini L.M."/>
            <person name="Leite T.F."/>
            <person name="Margarido G.R.A."/>
            <person name="Almeida C.A."/>
            <person name="Ferrarezi J.A."/>
            <person name="Labate C.A."/>
        </authorList>
    </citation>
    <scope>NUCLEOTIDE SEQUENCE</scope>
    <source>
        <strain evidence="12">MF-1</strain>
    </source>
</reference>
<keyword evidence="6" id="KW-0963">Cytoplasm</keyword>
<keyword evidence="9" id="KW-0460">Magnesium</keyword>
<comment type="caution">
    <text evidence="12">The sequence shown here is derived from an EMBL/GenBank/DDBJ whole genome shotgun (WGS) entry which is preliminary data.</text>
</comment>
<dbReference type="AlphaFoldDB" id="A0A9Q3D1I9"/>
<evidence type="ECO:0000256" key="7">
    <source>
        <dbReference type="ARBA" id="ARBA00022679"/>
    </source>
</evidence>
<evidence type="ECO:0000313" key="12">
    <source>
        <dbReference type="EMBL" id="MBW0493890.1"/>
    </source>
</evidence>
<sequence length="399" mass="45248">MGCLATALELAGFQNVRPIQFARTPIVKFKSPDGSMSVDLNCNNLLGCRNSQLLKAYYDIAPEVIRPLGMSIKLWAKLRGYCDPSGRQGPTSASSYTLILLLIAYLQSIKFLPNLQDQANLKEALGPNYQPHYVYIFSDLKLRNKKSLNAANQSTTPVDTSFLNTSPQMTNWKKPKVEDLSKLFLGFFQYYDTFDFDRCLVSIRDGHPLPRKSSSKCHPANDINQLPSLETLSISSGDEEVITYVPFDLRSGIPEAQQREMDALSLNRSLVESISKRPLNPSNKSSSNWLRDHFEKSHKTSSDKAIYQLTPREWDESLVVVDPFLINRNTAGNIKAPMAKEIRQEFRRARKILEGGGGLAELCHVDIDLQLRRIEAKEELRKRRQALEFVKSNSFRRNS</sequence>
<dbReference type="EMBL" id="AVOT02012298">
    <property type="protein sequence ID" value="MBW0493890.1"/>
    <property type="molecule type" value="Genomic_DNA"/>
</dbReference>
<feature type="domain" description="Poly(A) RNA polymerase mitochondrial-like central palm" evidence="11">
    <location>
        <begin position="3"/>
        <end position="58"/>
    </location>
</feature>
<evidence type="ECO:0000259" key="11">
    <source>
        <dbReference type="Pfam" id="PF22600"/>
    </source>
</evidence>
<evidence type="ECO:0000313" key="13">
    <source>
        <dbReference type="Proteomes" id="UP000765509"/>
    </source>
</evidence>
<dbReference type="Gene3D" id="1.10.1410.10">
    <property type="match status" value="1"/>
</dbReference>
<dbReference type="GO" id="GO:0005737">
    <property type="term" value="C:cytoplasm"/>
    <property type="evidence" value="ECO:0007669"/>
    <property type="project" value="UniProtKB-SubCell"/>
</dbReference>
<dbReference type="OrthoDB" id="2274644at2759"/>
<name>A0A9Q3D1I9_9BASI</name>
<gene>
    <name evidence="12" type="ORF">O181_033605</name>
</gene>
<evidence type="ECO:0000256" key="6">
    <source>
        <dbReference type="ARBA" id="ARBA00022490"/>
    </source>
</evidence>
<keyword evidence="13" id="KW-1185">Reference proteome</keyword>
<proteinExistence type="inferred from homology"/>
<evidence type="ECO:0000259" key="10">
    <source>
        <dbReference type="Pfam" id="PF03828"/>
    </source>
</evidence>
<dbReference type="InterPro" id="IPR002058">
    <property type="entry name" value="PAP_assoc"/>
</dbReference>
<evidence type="ECO:0000256" key="4">
    <source>
        <dbReference type="ARBA" id="ARBA00008593"/>
    </source>
</evidence>
<feature type="domain" description="PAP-associated" evidence="10">
    <location>
        <begin position="180"/>
        <end position="217"/>
    </location>
</feature>
<evidence type="ECO:0000256" key="8">
    <source>
        <dbReference type="ARBA" id="ARBA00022723"/>
    </source>
</evidence>
<dbReference type="GO" id="GO:0031123">
    <property type="term" value="P:RNA 3'-end processing"/>
    <property type="evidence" value="ECO:0007669"/>
    <property type="project" value="TreeGrafter"/>
</dbReference>
<dbReference type="GO" id="GO:1990817">
    <property type="term" value="F:poly(A) RNA polymerase activity"/>
    <property type="evidence" value="ECO:0007669"/>
    <property type="project" value="UniProtKB-EC"/>
</dbReference>
<keyword evidence="7" id="KW-0808">Transferase</keyword>
<dbReference type="SUPFAM" id="SSF81301">
    <property type="entry name" value="Nucleotidyltransferase"/>
    <property type="match status" value="1"/>
</dbReference>
<evidence type="ECO:0000256" key="2">
    <source>
        <dbReference type="ARBA" id="ARBA00001946"/>
    </source>
</evidence>
<dbReference type="Pfam" id="PF03828">
    <property type="entry name" value="PAP_assoc"/>
    <property type="match status" value="1"/>
</dbReference>
<evidence type="ECO:0000256" key="3">
    <source>
        <dbReference type="ARBA" id="ARBA00004496"/>
    </source>
</evidence>
<dbReference type="PANTHER" id="PTHR12271:SF40">
    <property type="entry name" value="POLY(A) RNA POLYMERASE GLD2"/>
    <property type="match status" value="1"/>
</dbReference>
<evidence type="ECO:0000256" key="5">
    <source>
        <dbReference type="ARBA" id="ARBA00012388"/>
    </source>
</evidence>
<accession>A0A9Q3D1I9</accession>
<dbReference type="InterPro" id="IPR043519">
    <property type="entry name" value="NT_sf"/>
</dbReference>
<comment type="subcellular location">
    <subcellularLocation>
        <location evidence="3">Cytoplasm</location>
    </subcellularLocation>
</comment>
<keyword evidence="8" id="KW-0479">Metal-binding</keyword>
<dbReference type="GO" id="GO:0010605">
    <property type="term" value="P:negative regulation of macromolecule metabolic process"/>
    <property type="evidence" value="ECO:0007669"/>
    <property type="project" value="UniProtKB-ARBA"/>
</dbReference>
<dbReference type="GO" id="GO:0046872">
    <property type="term" value="F:metal ion binding"/>
    <property type="evidence" value="ECO:0007669"/>
    <property type="project" value="UniProtKB-KW"/>
</dbReference>